<evidence type="ECO:0000313" key="3">
    <source>
        <dbReference type="Proteomes" id="UP000472839"/>
    </source>
</evidence>
<feature type="domain" description="Glycosyl transferase family 1" evidence="1">
    <location>
        <begin position="29"/>
        <end position="74"/>
    </location>
</feature>
<organism evidence="2 3">
    <name type="scientific">Poseidonibacter ostreae</name>
    <dbReference type="NCBI Taxonomy" id="2654171"/>
    <lineage>
        <taxon>Bacteria</taxon>
        <taxon>Pseudomonadati</taxon>
        <taxon>Campylobacterota</taxon>
        <taxon>Epsilonproteobacteria</taxon>
        <taxon>Campylobacterales</taxon>
        <taxon>Arcobacteraceae</taxon>
        <taxon>Poseidonibacter</taxon>
    </lineage>
</organism>
<evidence type="ECO:0000313" key="2">
    <source>
        <dbReference type="EMBL" id="KAB7887407.1"/>
    </source>
</evidence>
<dbReference type="EMBL" id="WFKK01000032">
    <property type="protein sequence ID" value="KAB7887407.1"/>
    <property type="molecule type" value="Genomic_DNA"/>
</dbReference>
<reference evidence="2 3" key="1">
    <citation type="submission" date="2019-10" db="EMBL/GenBank/DDBJ databases">
        <title>Poseidonibacter ostreae sp. nov., isolated from the gut of the Ostrea denselamellosa.</title>
        <authorList>
            <person name="Choi A."/>
        </authorList>
    </citation>
    <scope>NUCLEOTIDE SEQUENCE [LARGE SCALE GENOMIC DNA]</scope>
    <source>
        <strain evidence="2 3">SJOD-M-33</strain>
    </source>
</reference>
<accession>A0A6L4WR48</accession>
<gene>
    <name evidence="2" type="ORF">GBG19_10605</name>
</gene>
<protein>
    <submittedName>
        <fullName evidence="2">Glycosyltransferase</fullName>
    </submittedName>
</protein>
<dbReference type="InterPro" id="IPR001296">
    <property type="entry name" value="Glyco_trans_1"/>
</dbReference>
<name>A0A6L4WR48_9BACT</name>
<dbReference type="Gene3D" id="3.40.50.2000">
    <property type="entry name" value="Glycogen Phosphorylase B"/>
    <property type="match status" value="2"/>
</dbReference>
<dbReference type="AlphaFoldDB" id="A0A6L4WR48"/>
<dbReference type="RefSeq" id="WP_152279782.1">
    <property type="nucleotide sequence ID" value="NZ_WFKK01000032.1"/>
</dbReference>
<dbReference type="Pfam" id="PF00534">
    <property type="entry name" value="Glycos_transf_1"/>
    <property type="match status" value="1"/>
</dbReference>
<dbReference type="SUPFAM" id="SSF53756">
    <property type="entry name" value="UDP-Glycosyltransferase/glycogen phosphorylase"/>
    <property type="match status" value="1"/>
</dbReference>
<evidence type="ECO:0000259" key="1">
    <source>
        <dbReference type="Pfam" id="PF00534"/>
    </source>
</evidence>
<proteinExistence type="predicted"/>
<sequence>MYIKYIIFSCISISSIIFTRVVWTCSSGSCGTPVVAFNCTGLIDTIIHMKTGYLANYKDSIDLAKGINWSLQHSFDDSCRNHVLNMFEGRKQAQKYIKLYEENYEN</sequence>
<dbReference type="GO" id="GO:0016757">
    <property type="term" value="F:glycosyltransferase activity"/>
    <property type="evidence" value="ECO:0007669"/>
    <property type="project" value="InterPro"/>
</dbReference>
<comment type="caution">
    <text evidence="2">The sequence shown here is derived from an EMBL/GenBank/DDBJ whole genome shotgun (WGS) entry which is preliminary data.</text>
</comment>
<dbReference type="Proteomes" id="UP000472839">
    <property type="component" value="Unassembled WGS sequence"/>
</dbReference>